<evidence type="ECO:0000256" key="1">
    <source>
        <dbReference type="ARBA" id="ARBA00004613"/>
    </source>
</evidence>
<evidence type="ECO:0000313" key="5">
    <source>
        <dbReference type="Ensembl" id="ENSATEP00000073220.1"/>
    </source>
</evidence>
<evidence type="ECO:0000313" key="6">
    <source>
        <dbReference type="Proteomes" id="UP000265040"/>
    </source>
</evidence>
<dbReference type="PANTHER" id="PTHR11967">
    <property type="entry name" value="ALPHA-1-ACID GLYCOPROTEIN"/>
    <property type="match status" value="1"/>
</dbReference>
<reference evidence="5 6" key="1">
    <citation type="submission" date="2021-04" db="EMBL/GenBank/DDBJ databases">
        <authorList>
            <consortium name="Wellcome Sanger Institute Data Sharing"/>
        </authorList>
    </citation>
    <scope>NUCLEOTIDE SEQUENCE [LARGE SCALE GENOMIC DNA]</scope>
</reference>
<keyword evidence="2" id="KW-0964">Secreted</keyword>
<keyword evidence="6" id="KW-1185">Reference proteome</keyword>
<dbReference type="Proteomes" id="UP000265040">
    <property type="component" value="Chromosome 11"/>
</dbReference>
<proteinExistence type="predicted"/>
<dbReference type="PANTHER" id="PTHR11967:SF2">
    <property type="entry name" value="ALPHA-1-ACID GLYCOPROTEIN 1"/>
    <property type="match status" value="1"/>
</dbReference>
<organism evidence="5 6">
    <name type="scientific">Anabas testudineus</name>
    <name type="common">Climbing perch</name>
    <name type="synonym">Anthias testudineus</name>
    <dbReference type="NCBI Taxonomy" id="64144"/>
    <lineage>
        <taxon>Eukaryota</taxon>
        <taxon>Metazoa</taxon>
        <taxon>Chordata</taxon>
        <taxon>Craniata</taxon>
        <taxon>Vertebrata</taxon>
        <taxon>Euteleostomi</taxon>
        <taxon>Actinopterygii</taxon>
        <taxon>Neopterygii</taxon>
        <taxon>Teleostei</taxon>
        <taxon>Neoteleostei</taxon>
        <taxon>Acanthomorphata</taxon>
        <taxon>Anabantaria</taxon>
        <taxon>Anabantiformes</taxon>
        <taxon>Anabantoidei</taxon>
        <taxon>Anabantidae</taxon>
        <taxon>Anabas</taxon>
    </lineage>
</organism>
<dbReference type="Gene3D" id="2.40.128.20">
    <property type="match status" value="1"/>
</dbReference>
<keyword evidence="4" id="KW-0325">Glycoprotein</keyword>
<dbReference type="Ensembl" id="ENSATET00000078183.1">
    <property type="protein sequence ID" value="ENSATEP00000073220.1"/>
    <property type="gene ID" value="ENSATEG00000011228.3"/>
</dbReference>
<keyword evidence="3" id="KW-0732">Signal</keyword>
<dbReference type="GeneID" id="113155250"/>
<dbReference type="AlphaFoldDB" id="A0AAQ6I9Y6"/>
<sequence>METPAAGSHINAQYSGSSFILSIMSLRFSVLVLVLGLFLSSSALTPDECQPLVNPLSLADRSMMSGRFIFIAGYVNHELYRTMIKKTDSCWFTISPSPSNPDQIIFTQKNRVNGTCISSTTNVTIDGNTVKGSFANVSVVFHMLPSCDGCLLLSITSTATNIHPQLLQLMNVNRVEEEISGHTLYLLARETKVKDSDLEHFKQQASCLGFSGEPDFHYDPKKEICREGEGFKMSFS</sequence>
<protein>
    <recommendedName>
        <fullName evidence="7">Apolipoprotein M</fullName>
    </recommendedName>
</protein>
<dbReference type="GO" id="GO:0005576">
    <property type="term" value="C:extracellular region"/>
    <property type="evidence" value="ECO:0007669"/>
    <property type="project" value="UniProtKB-SubCell"/>
</dbReference>
<reference evidence="5" key="3">
    <citation type="submission" date="2025-09" db="UniProtKB">
        <authorList>
            <consortium name="Ensembl"/>
        </authorList>
    </citation>
    <scope>IDENTIFICATION</scope>
</reference>
<evidence type="ECO:0000256" key="4">
    <source>
        <dbReference type="ARBA" id="ARBA00023180"/>
    </source>
</evidence>
<dbReference type="InterPro" id="IPR012674">
    <property type="entry name" value="Calycin"/>
</dbReference>
<dbReference type="CDD" id="cd19415">
    <property type="entry name" value="lipocalin_ApoM_AGP"/>
    <property type="match status" value="1"/>
</dbReference>
<comment type="subcellular location">
    <subcellularLocation>
        <location evidence="1">Secreted</location>
    </subcellularLocation>
</comment>
<evidence type="ECO:0000256" key="3">
    <source>
        <dbReference type="ARBA" id="ARBA00022729"/>
    </source>
</evidence>
<name>A0AAQ6I9Y6_ANATE</name>
<evidence type="ECO:0000256" key="2">
    <source>
        <dbReference type="ARBA" id="ARBA00022525"/>
    </source>
</evidence>
<dbReference type="GeneTree" id="ENSGT00400000024810"/>
<dbReference type="SUPFAM" id="SSF50814">
    <property type="entry name" value="Lipocalins"/>
    <property type="match status" value="1"/>
</dbReference>
<dbReference type="RefSeq" id="XP_026205653.1">
    <property type="nucleotide sequence ID" value="XM_026349868.2"/>
</dbReference>
<evidence type="ECO:0008006" key="7">
    <source>
        <dbReference type="Google" id="ProtNLM"/>
    </source>
</evidence>
<reference evidence="5" key="2">
    <citation type="submission" date="2025-08" db="UniProtKB">
        <authorList>
            <consortium name="Ensembl"/>
        </authorList>
    </citation>
    <scope>IDENTIFICATION</scope>
</reference>
<accession>A0AAQ6I9Y6</accession>